<dbReference type="EMBL" id="LXTC01000001">
    <property type="protein sequence ID" value="OBA23447.1"/>
    <property type="molecule type" value="Genomic_DNA"/>
</dbReference>
<dbReference type="InterPro" id="IPR043131">
    <property type="entry name" value="BCAT-like_N"/>
</dbReference>
<dbReference type="Gene3D" id="3.20.10.10">
    <property type="entry name" value="D-amino Acid Aminotransferase, subunit A, domain 2"/>
    <property type="match status" value="1"/>
</dbReference>
<evidence type="ECO:0000256" key="1">
    <source>
        <dbReference type="ARBA" id="ARBA00009320"/>
    </source>
</evidence>
<evidence type="ECO:0000313" key="2">
    <source>
        <dbReference type="EMBL" id="OBA23447.1"/>
    </source>
</evidence>
<dbReference type="InterPro" id="IPR001544">
    <property type="entry name" value="Aminotrans_IV"/>
</dbReference>
<dbReference type="RefSeq" id="XP_018713928.1">
    <property type="nucleotide sequence ID" value="XM_018853807.1"/>
</dbReference>
<dbReference type="SUPFAM" id="SSF56752">
    <property type="entry name" value="D-aminoacid aminotransferase-like PLP-dependent enzymes"/>
    <property type="match status" value="1"/>
</dbReference>
<name>A0A1A0HHU0_9ASCO</name>
<reference evidence="2 3" key="1">
    <citation type="submission" date="2016-05" db="EMBL/GenBank/DDBJ databases">
        <title>Comparative genomics of biotechnologically important yeasts.</title>
        <authorList>
            <consortium name="DOE Joint Genome Institute"/>
            <person name="Riley R."/>
            <person name="Haridas S."/>
            <person name="Wolfe K.H."/>
            <person name="Lopes M.R."/>
            <person name="Hittinger C.T."/>
            <person name="Goker M."/>
            <person name="Salamov A."/>
            <person name="Wisecaver J."/>
            <person name="Long T.M."/>
            <person name="Aerts A.L."/>
            <person name="Barry K."/>
            <person name="Choi C."/>
            <person name="Clum A."/>
            <person name="Coughlan A.Y."/>
            <person name="Deshpande S."/>
            <person name="Douglass A.P."/>
            <person name="Hanson S.J."/>
            <person name="Klenk H.-P."/>
            <person name="LaButti K."/>
            <person name="Lapidus A."/>
            <person name="Lindquist E."/>
            <person name="Lipzen A."/>
            <person name="Meier-kolthoff J.P."/>
            <person name="Ohm R.A."/>
            <person name="Otillar R.P."/>
            <person name="Pangilinan J."/>
            <person name="Peng Y."/>
            <person name="Rokas A."/>
            <person name="Rosa C.A."/>
            <person name="Scheuner C."/>
            <person name="Sibirny A.A."/>
            <person name="Slot J.C."/>
            <person name="Stielow J.B."/>
            <person name="Sun H."/>
            <person name="Kurtzman C.P."/>
            <person name="Blackwell M."/>
            <person name="Grigoriev I.V."/>
            <person name="Jeffries T.W."/>
        </authorList>
    </citation>
    <scope>NUCLEOTIDE SEQUENCE [LARGE SCALE GENOMIC DNA]</scope>
    <source>
        <strain evidence="2 3">NRRL YB-4993</strain>
    </source>
</reference>
<dbReference type="STRING" id="869754.A0A1A0HHU0"/>
<dbReference type="PANTHER" id="PTHR42743">
    <property type="entry name" value="AMINO-ACID AMINOTRANSFERASE"/>
    <property type="match status" value="1"/>
</dbReference>
<accession>A0A1A0HHU0</accession>
<dbReference type="InterPro" id="IPR043132">
    <property type="entry name" value="BCAT-like_C"/>
</dbReference>
<dbReference type="GO" id="GO:0046394">
    <property type="term" value="P:carboxylic acid biosynthetic process"/>
    <property type="evidence" value="ECO:0007669"/>
    <property type="project" value="UniProtKB-ARBA"/>
</dbReference>
<evidence type="ECO:0008006" key="4">
    <source>
        <dbReference type="Google" id="ProtNLM"/>
    </source>
</evidence>
<proteinExistence type="inferred from homology"/>
<sequence>MSAEPEPELPTYEEFISSLGKKKQFTIDVPFELLSTIRYDPLLSKTPPRSAKEVKKENFFLLPEHIERIKFTLEFFGRLDDKSFKLNNAQFTIDESLMLDKLIDALEHSEVNIRKPLKIRLLINKAGDAKIELYETAERKSLLDGLIDDFPDSKRYDVYVDKTPVLASPFTSFKTTHRDIYTEARTRALPGKSAREEVIVINTTSEVMEGSITNIAIKSKQGIWITPKLTSGCLCGVTRHFLLRKNFIQEGDISVEMLRTGHDVMLMNGVMGCVRGTIKGFVG</sequence>
<keyword evidence="3" id="KW-1185">Reference proteome</keyword>
<dbReference type="InterPro" id="IPR050571">
    <property type="entry name" value="Class-IV_PLP-Dep_Aminotrnsfr"/>
</dbReference>
<comment type="caution">
    <text evidence="2">The sequence shown here is derived from an EMBL/GenBank/DDBJ whole genome shotgun (WGS) entry which is preliminary data.</text>
</comment>
<dbReference type="Pfam" id="PF01063">
    <property type="entry name" value="Aminotran_4"/>
    <property type="match status" value="1"/>
</dbReference>
<dbReference type="GO" id="GO:0003824">
    <property type="term" value="F:catalytic activity"/>
    <property type="evidence" value="ECO:0007669"/>
    <property type="project" value="InterPro"/>
</dbReference>
<evidence type="ECO:0000313" key="3">
    <source>
        <dbReference type="Proteomes" id="UP000092555"/>
    </source>
</evidence>
<dbReference type="OrthoDB" id="5288718at2759"/>
<gene>
    <name evidence="2" type="ORF">METBIDRAFT_105862</name>
</gene>
<dbReference type="Proteomes" id="UP000092555">
    <property type="component" value="Unassembled WGS sequence"/>
</dbReference>
<dbReference type="PANTHER" id="PTHR42743:SF11">
    <property type="entry name" value="AMINODEOXYCHORISMATE LYASE"/>
    <property type="match status" value="1"/>
</dbReference>
<dbReference type="Gene3D" id="3.30.470.10">
    <property type="match status" value="1"/>
</dbReference>
<comment type="similarity">
    <text evidence="1">Belongs to the class-IV pyridoxal-phosphate-dependent aminotransferase family.</text>
</comment>
<organism evidence="2 3">
    <name type="scientific">Metschnikowia bicuspidata var. bicuspidata NRRL YB-4993</name>
    <dbReference type="NCBI Taxonomy" id="869754"/>
    <lineage>
        <taxon>Eukaryota</taxon>
        <taxon>Fungi</taxon>
        <taxon>Dikarya</taxon>
        <taxon>Ascomycota</taxon>
        <taxon>Saccharomycotina</taxon>
        <taxon>Pichiomycetes</taxon>
        <taxon>Metschnikowiaceae</taxon>
        <taxon>Metschnikowia</taxon>
    </lineage>
</organism>
<dbReference type="AlphaFoldDB" id="A0A1A0HHU0"/>
<dbReference type="GeneID" id="30026783"/>
<protein>
    <recommendedName>
        <fullName evidence="4">D-aminoacid aminotransferase-like PLP-dependent enzyme</fullName>
    </recommendedName>
</protein>
<dbReference type="InterPro" id="IPR036038">
    <property type="entry name" value="Aminotransferase-like"/>
</dbReference>